<dbReference type="PROSITE" id="PS50005">
    <property type="entry name" value="TPR"/>
    <property type="match status" value="2"/>
</dbReference>
<sequence length="314" mass="34523">MPPLSRPPLLPPFSPSIKTSQSTVRKGLRGQNQPISPNLRLGSQSNGEFVQVPLKAENALQSVQQALQDVVETHGSTHPKCTALYNKLGNAYFREGNLAQAKECYQNAVSCDPCRGTASAYLNLGTIYWRMAEADRAMPMLKQALDCHEADLQAEGIQSLQNSSFAASVYYQMGLCHALQRDFDNASSFLKKSLAIYQRLNASVEEGKMLSAMGKVMTMKGDKQRAVAYHELSYRILASNQALTPVYLSNLAKAYEAVGETSKALAMYKEMLTIIQERDTTTRAATEQKVKQLMDEAEKLHNSGTSALSTPAVF</sequence>
<protein>
    <submittedName>
        <fullName evidence="5">Uncharacterized protein</fullName>
    </submittedName>
</protein>
<dbReference type="PANTHER" id="PTHR45641">
    <property type="entry name" value="TETRATRICOPEPTIDE REPEAT PROTEIN (AFU_ORTHOLOGUE AFUA_6G03870)"/>
    <property type="match status" value="1"/>
</dbReference>
<dbReference type="Pfam" id="PF13176">
    <property type="entry name" value="TPR_7"/>
    <property type="match status" value="1"/>
</dbReference>
<feature type="repeat" description="TPR" evidence="3">
    <location>
        <begin position="82"/>
        <end position="115"/>
    </location>
</feature>
<evidence type="ECO:0000256" key="1">
    <source>
        <dbReference type="ARBA" id="ARBA00022737"/>
    </source>
</evidence>
<accession>A0A1Z5KHT0</accession>
<evidence type="ECO:0000256" key="3">
    <source>
        <dbReference type="PROSITE-ProRule" id="PRU00339"/>
    </source>
</evidence>
<evidence type="ECO:0000313" key="5">
    <source>
        <dbReference type="EMBL" id="GAX25675.1"/>
    </source>
</evidence>
<evidence type="ECO:0000256" key="2">
    <source>
        <dbReference type="ARBA" id="ARBA00022803"/>
    </source>
</evidence>
<reference evidence="5 6" key="1">
    <citation type="journal article" date="2015" name="Plant Cell">
        <title>Oil accumulation by the oleaginous diatom Fistulifera solaris as revealed by the genome and transcriptome.</title>
        <authorList>
            <person name="Tanaka T."/>
            <person name="Maeda Y."/>
            <person name="Veluchamy A."/>
            <person name="Tanaka M."/>
            <person name="Abida H."/>
            <person name="Marechal E."/>
            <person name="Bowler C."/>
            <person name="Muto M."/>
            <person name="Sunaga Y."/>
            <person name="Tanaka M."/>
            <person name="Yoshino T."/>
            <person name="Taniguchi T."/>
            <person name="Fukuda Y."/>
            <person name="Nemoto M."/>
            <person name="Matsumoto M."/>
            <person name="Wong P.S."/>
            <person name="Aburatani S."/>
            <person name="Fujibuchi W."/>
        </authorList>
    </citation>
    <scope>NUCLEOTIDE SEQUENCE [LARGE SCALE GENOMIC DNA]</scope>
    <source>
        <strain evidence="5 6">JPCC DA0580</strain>
    </source>
</reference>
<dbReference type="InParanoid" id="A0A1Z5KHT0"/>
<keyword evidence="6" id="KW-1185">Reference proteome</keyword>
<name>A0A1Z5KHT0_FISSO</name>
<feature type="compositionally biased region" description="Pro residues" evidence="4">
    <location>
        <begin position="1"/>
        <end position="14"/>
    </location>
</feature>
<keyword evidence="2 3" id="KW-0802">TPR repeat</keyword>
<dbReference type="SUPFAM" id="SSF48452">
    <property type="entry name" value="TPR-like"/>
    <property type="match status" value="1"/>
</dbReference>
<organism evidence="5 6">
    <name type="scientific">Fistulifera solaris</name>
    <name type="common">Oleaginous diatom</name>
    <dbReference type="NCBI Taxonomy" id="1519565"/>
    <lineage>
        <taxon>Eukaryota</taxon>
        <taxon>Sar</taxon>
        <taxon>Stramenopiles</taxon>
        <taxon>Ochrophyta</taxon>
        <taxon>Bacillariophyta</taxon>
        <taxon>Bacillariophyceae</taxon>
        <taxon>Bacillariophycidae</taxon>
        <taxon>Naviculales</taxon>
        <taxon>Naviculaceae</taxon>
        <taxon>Fistulifera</taxon>
    </lineage>
</organism>
<dbReference type="OrthoDB" id="421121at2759"/>
<proteinExistence type="predicted"/>
<dbReference type="AlphaFoldDB" id="A0A1Z5KHT0"/>
<dbReference type="EMBL" id="BDSP01000229">
    <property type="protein sequence ID" value="GAX25675.1"/>
    <property type="molecule type" value="Genomic_DNA"/>
</dbReference>
<dbReference type="SMART" id="SM00028">
    <property type="entry name" value="TPR"/>
    <property type="match status" value="5"/>
</dbReference>
<evidence type="ECO:0000256" key="4">
    <source>
        <dbReference type="SAM" id="MobiDB-lite"/>
    </source>
</evidence>
<feature type="repeat" description="TPR" evidence="3">
    <location>
        <begin position="118"/>
        <end position="151"/>
    </location>
</feature>
<feature type="region of interest" description="Disordered" evidence="4">
    <location>
        <begin position="1"/>
        <end position="44"/>
    </location>
</feature>
<dbReference type="Gene3D" id="1.25.40.10">
    <property type="entry name" value="Tetratricopeptide repeat domain"/>
    <property type="match status" value="2"/>
</dbReference>
<dbReference type="Proteomes" id="UP000198406">
    <property type="component" value="Unassembled WGS sequence"/>
</dbReference>
<comment type="caution">
    <text evidence="5">The sequence shown here is derived from an EMBL/GenBank/DDBJ whole genome shotgun (WGS) entry which is preliminary data.</text>
</comment>
<dbReference type="InterPro" id="IPR019734">
    <property type="entry name" value="TPR_rpt"/>
</dbReference>
<dbReference type="InterPro" id="IPR011990">
    <property type="entry name" value="TPR-like_helical_dom_sf"/>
</dbReference>
<keyword evidence="1" id="KW-0677">Repeat</keyword>
<feature type="compositionally biased region" description="Polar residues" evidence="4">
    <location>
        <begin position="17"/>
        <end position="44"/>
    </location>
</feature>
<dbReference type="Pfam" id="PF13424">
    <property type="entry name" value="TPR_12"/>
    <property type="match status" value="2"/>
</dbReference>
<gene>
    <name evidence="5" type="ORF">FisN_15Lh044</name>
</gene>
<evidence type="ECO:0000313" key="6">
    <source>
        <dbReference type="Proteomes" id="UP000198406"/>
    </source>
</evidence>